<keyword evidence="1" id="KW-0378">Hydrolase</keyword>
<dbReference type="Proteomes" id="UP001363010">
    <property type="component" value="Unassembled WGS sequence"/>
</dbReference>
<dbReference type="PROSITE" id="PS51192">
    <property type="entry name" value="HELICASE_ATP_BIND_1"/>
    <property type="match status" value="1"/>
</dbReference>
<sequence>MPVSLYAPDSSARTRLIGVDSPSDRKGRGMASPGDFVEVKSASNASRGIGKLIRTDGKIATVRYFEAPGITVESIQCATADLKVVTLPAQTRVYRRHMAGGRWQAGRVLDAEERVVLVQFPNGDAVNCDVQDLETRWSRPLRDPVPFLIAQATETPFLHEARAAFARAVSDQHVCCVGLNSLLSASVELVDYQFDVVRRVLTDPVQRYLLADEVGLGKTVEAGIIIRQCVLDDPAGAKVVVVVPAPLVAQWRDELSRRFGLKSLLDDFVNVVAHDQVELLAELLPSAELLVVDEAHHLSRQSADKSNSLYDLLKEHTARVPRLLLLSATPVLSDSAGFLRVMHLLDPTVFPLDDLPGFVRRLESRQMIAEIVATLVPDNLYSLPDELDRLASAFTDDPLLLSRIEELQGVLDTFPAEDDETYLSALGALRTHLGETYRLHRRVLRNRRAAFPYYTIQRKGLERVDFAGRRTASLSGQIEQLRLQLSGAAHTNLALRAGLMQWAIHPRVAASVASLLADARVADPEALRLAHEVDAIAQAARSDSSRVEALCSTAFKLLQERDLQIVVFCDTVDEADVACAALAETFPRWTQRHTVASAESFEDEDADEEVPAWQTFISDPSACRILVCDSRAEEGVNLHGGYKVALHYDLPPSANRIEQRLGRLDRFGSGKSVRSVVLVDRDNPNETAWYNLMGVGWGVFDRSVASLQYLIEESAQPLADAWADHGASAFDDLCDDLSGEQGRVARELRRIDQQDALDALGSPDTTGLDLLYEGDKDWRNWKAAFAAFAKGALRFVWRHESSRSNGDEIFRVGYSYRGQQPTLLPMGRFLQTFLAAIDLDSPASSASLPFTHRYACQRSSATSPDGLASNVRLLRIGDPVVTALEEFSRMDDRGRVFGLWRVRPGHVVNDPSGSDLYFRFDYVVEPMTDPEEDGESGVGLARRKALARQAGASLPPLFFSVWVHGGGDVIAEVPSVAFESYRTCDRTVGDADFNLNPSRWRRLQNAGNVTWLQSWESLCNDARSKAHQWILDSAEMREHVSNALAAADGQQALRRAQGQARIARLTGDQALFETQDLDHHESFYTALRGAIQQPELRLDSVGAVFVSNQMPFDDAGSD</sequence>
<dbReference type="InterPro" id="IPR001650">
    <property type="entry name" value="Helicase_C-like"/>
</dbReference>
<feature type="domain" description="Helicase ATP-binding" evidence="3">
    <location>
        <begin position="199"/>
        <end position="348"/>
    </location>
</feature>
<evidence type="ECO:0000259" key="3">
    <source>
        <dbReference type="PROSITE" id="PS51192"/>
    </source>
</evidence>
<evidence type="ECO:0000256" key="1">
    <source>
        <dbReference type="ARBA" id="ARBA00022801"/>
    </source>
</evidence>
<dbReference type="Pfam" id="PF00176">
    <property type="entry name" value="SNF2-rel_dom"/>
    <property type="match status" value="1"/>
</dbReference>
<reference evidence="5 6" key="1">
    <citation type="submission" date="2024-03" db="EMBL/GenBank/DDBJ databases">
        <title>Novel species of the genus Variovorax.</title>
        <authorList>
            <person name="Liu Q."/>
            <person name="Xin Y.-H."/>
        </authorList>
    </citation>
    <scope>NUCLEOTIDE SEQUENCE [LARGE SCALE GENOMIC DNA]</scope>
    <source>
        <strain evidence="5 6">KACC 18501</strain>
    </source>
</reference>
<dbReference type="InterPro" id="IPR014001">
    <property type="entry name" value="Helicase_ATP-bd"/>
</dbReference>
<dbReference type="Pfam" id="PF00271">
    <property type="entry name" value="Helicase_C"/>
    <property type="match status" value="1"/>
</dbReference>
<dbReference type="PROSITE" id="PS51194">
    <property type="entry name" value="HELICASE_CTER"/>
    <property type="match status" value="1"/>
</dbReference>
<dbReference type="SUPFAM" id="SSF52540">
    <property type="entry name" value="P-loop containing nucleoside triphosphate hydrolases"/>
    <property type="match status" value="2"/>
</dbReference>
<dbReference type="NCBIfam" id="NF041062">
    <property type="entry name" value="DpdE"/>
    <property type="match status" value="1"/>
</dbReference>
<gene>
    <name evidence="5" type="primary">dpdE</name>
    <name evidence="5" type="ORF">WKW80_35450</name>
</gene>
<protein>
    <submittedName>
        <fullName evidence="5">Protein DpdE</fullName>
    </submittedName>
</protein>
<dbReference type="SMART" id="SM00487">
    <property type="entry name" value="DEXDc"/>
    <property type="match status" value="1"/>
</dbReference>
<evidence type="ECO:0000256" key="2">
    <source>
        <dbReference type="SAM" id="MobiDB-lite"/>
    </source>
</evidence>
<dbReference type="InterPro" id="IPR000330">
    <property type="entry name" value="SNF2_N"/>
</dbReference>
<dbReference type="InterPro" id="IPR027417">
    <property type="entry name" value="P-loop_NTPase"/>
</dbReference>
<comment type="caution">
    <text evidence="5">The sequence shown here is derived from an EMBL/GenBank/DDBJ whole genome shotgun (WGS) entry which is preliminary data.</text>
</comment>
<proteinExistence type="predicted"/>
<accession>A0ABU8WAZ0</accession>
<organism evidence="5 6">
    <name type="scientific">Variovorax humicola</name>
    <dbReference type="NCBI Taxonomy" id="1769758"/>
    <lineage>
        <taxon>Bacteria</taxon>
        <taxon>Pseudomonadati</taxon>
        <taxon>Pseudomonadota</taxon>
        <taxon>Betaproteobacteria</taxon>
        <taxon>Burkholderiales</taxon>
        <taxon>Comamonadaceae</taxon>
        <taxon>Variovorax</taxon>
    </lineage>
</organism>
<dbReference type="PANTHER" id="PTHR45766:SF6">
    <property type="entry name" value="SWI_SNF-RELATED MATRIX-ASSOCIATED ACTIN-DEPENDENT REGULATOR OF CHROMATIN SUBFAMILY A-LIKE PROTEIN 1"/>
    <property type="match status" value="1"/>
</dbReference>
<evidence type="ECO:0000313" key="5">
    <source>
        <dbReference type="EMBL" id="MEJ8827222.1"/>
    </source>
</evidence>
<dbReference type="Gene3D" id="3.40.50.10810">
    <property type="entry name" value="Tandem AAA-ATPase domain"/>
    <property type="match status" value="1"/>
</dbReference>
<dbReference type="PANTHER" id="PTHR45766">
    <property type="entry name" value="DNA ANNEALING HELICASE AND ENDONUCLEASE ZRANB3 FAMILY MEMBER"/>
    <property type="match status" value="1"/>
</dbReference>
<evidence type="ECO:0000259" key="4">
    <source>
        <dbReference type="PROSITE" id="PS51194"/>
    </source>
</evidence>
<feature type="domain" description="Helicase C-terminal" evidence="4">
    <location>
        <begin position="549"/>
        <end position="715"/>
    </location>
</feature>
<evidence type="ECO:0000313" key="6">
    <source>
        <dbReference type="Proteomes" id="UP001363010"/>
    </source>
</evidence>
<dbReference type="RefSeq" id="WP_340368252.1">
    <property type="nucleotide sequence ID" value="NZ_JBBKZV010000057.1"/>
</dbReference>
<dbReference type="InterPro" id="IPR038718">
    <property type="entry name" value="SNF2-like_sf"/>
</dbReference>
<dbReference type="Gene3D" id="3.40.50.300">
    <property type="entry name" value="P-loop containing nucleotide triphosphate hydrolases"/>
    <property type="match status" value="1"/>
</dbReference>
<feature type="region of interest" description="Disordered" evidence="2">
    <location>
        <begin position="16"/>
        <end position="35"/>
    </location>
</feature>
<keyword evidence="6" id="KW-1185">Reference proteome</keyword>
<dbReference type="EMBL" id="JBBKZV010000057">
    <property type="protein sequence ID" value="MEJ8827222.1"/>
    <property type="molecule type" value="Genomic_DNA"/>
</dbReference>
<name>A0ABU8WAZ0_9BURK</name>